<keyword evidence="3" id="KW-1185">Reference proteome</keyword>
<dbReference type="AlphaFoldDB" id="A0A7W9W884"/>
<comment type="caution">
    <text evidence="2">The sequence shown here is derived from an EMBL/GenBank/DDBJ whole genome shotgun (WGS) entry which is preliminary data.</text>
</comment>
<gene>
    <name evidence="2" type="ORF">HNQ39_005088</name>
</gene>
<accession>A0A7W9W884</accession>
<dbReference type="Proteomes" id="UP000520814">
    <property type="component" value="Unassembled WGS sequence"/>
</dbReference>
<sequence length="143" mass="16339">MEDQTGEPPQWCVVANVREAIYYGPNQGEWVQIGTKHFSPGTKVYVVGVNWDAELTKIRVVGKHRGSPRLVAMVMRPSWLTNWRAKVIYEPKALRKIREGGFPRTLRSFPTDDSEDSREKAEHLVQQFAENFPPLPPKPNPEA</sequence>
<feature type="region of interest" description="Disordered" evidence="1">
    <location>
        <begin position="103"/>
        <end position="122"/>
    </location>
</feature>
<reference evidence="2 3" key="1">
    <citation type="submission" date="2020-08" db="EMBL/GenBank/DDBJ databases">
        <title>Genomic Encyclopedia of Type Strains, Phase IV (KMG-IV): sequencing the most valuable type-strain genomes for metagenomic binning, comparative biology and taxonomic classification.</title>
        <authorList>
            <person name="Goeker M."/>
        </authorList>
    </citation>
    <scope>NUCLEOTIDE SEQUENCE [LARGE SCALE GENOMIC DNA]</scope>
    <source>
        <strain evidence="2 3">DSM 23562</strain>
    </source>
</reference>
<evidence type="ECO:0000256" key="1">
    <source>
        <dbReference type="SAM" id="MobiDB-lite"/>
    </source>
</evidence>
<protein>
    <submittedName>
        <fullName evidence="2">Uncharacterized protein</fullName>
    </submittedName>
</protein>
<evidence type="ECO:0000313" key="2">
    <source>
        <dbReference type="EMBL" id="MBB6053254.1"/>
    </source>
</evidence>
<name>A0A7W9W884_ARMRO</name>
<organism evidence="2 3">
    <name type="scientific">Armatimonas rosea</name>
    <dbReference type="NCBI Taxonomy" id="685828"/>
    <lineage>
        <taxon>Bacteria</taxon>
        <taxon>Bacillati</taxon>
        <taxon>Armatimonadota</taxon>
        <taxon>Armatimonadia</taxon>
        <taxon>Armatimonadales</taxon>
        <taxon>Armatimonadaceae</taxon>
        <taxon>Armatimonas</taxon>
    </lineage>
</organism>
<proteinExistence type="predicted"/>
<dbReference type="RefSeq" id="WP_184203354.1">
    <property type="nucleotide sequence ID" value="NZ_JACHGW010000006.1"/>
</dbReference>
<dbReference type="EMBL" id="JACHGW010000006">
    <property type="protein sequence ID" value="MBB6053254.1"/>
    <property type="molecule type" value="Genomic_DNA"/>
</dbReference>
<evidence type="ECO:0000313" key="3">
    <source>
        <dbReference type="Proteomes" id="UP000520814"/>
    </source>
</evidence>